<feature type="domain" description="Trehalase-like N-terminal" evidence="2">
    <location>
        <begin position="27"/>
        <end position="101"/>
    </location>
</feature>
<dbReference type="GO" id="GO:0004553">
    <property type="term" value="F:hydrolase activity, hydrolyzing O-glycosyl compounds"/>
    <property type="evidence" value="ECO:0007669"/>
    <property type="project" value="UniProtKB-ARBA"/>
</dbReference>
<gene>
    <name evidence="3" type="ORF">GR316_00650</name>
</gene>
<dbReference type="EMBL" id="CP047289">
    <property type="protein sequence ID" value="QUS34909.1"/>
    <property type="molecule type" value="Genomic_DNA"/>
</dbReference>
<dbReference type="PANTHER" id="PTHR31616">
    <property type="entry name" value="TREHALASE"/>
    <property type="match status" value="1"/>
</dbReference>
<evidence type="ECO:0000259" key="1">
    <source>
        <dbReference type="Pfam" id="PF00723"/>
    </source>
</evidence>
<feature type="domain" description="GH15-like" evidence="1">
    <location>
        <begin position="248"/>
        <end position="540"/>
    </location>
</feature>
<dbReference type="Proteomes" id="UP000679284">
    <property type="component" value="Chromosome"/>
</dbReference>
<dbReference type="InterPro" id="IPR045582">
    <property type="entry name" value="Trehalase-like_N"/>
</dbReference>
<accession>A0A8J8MR46</accession>
<sequence length="607" mass="66958">MLDDLRHGICDTARTHDPRRREDGFLPLDGYGALGEGRSVALSGEDGSVDWWCVPQMDSPPLFDRLLDPAEGGYFAIQPVGAFQTRRAYRRNSNVLETWFTTEDGEAVLTESLNSSTAGRLPWAELARRVECTRGYMRFRVVLRLGRRAGTVSPFMSRIGGKAVFHAGDVLGLLLTGPRVSIETASDDGVAAALSLSEGEREILAIVAGEGEPLVVPDLADIDARIDTSDEEWRQWSSHFRDGDGYAAFMLRNALALKILLFSPTGAIAAAGTTSLPERIGGDKNYDYRAAWIRDAGYTINAFMRIGAEAEAKAALTWLLKMMEVHGTAVCFSLNGKAIGEERFIEVPGYRHSSPVRVGNRAGDQFQHSTYGDIFQTVSAFLQAGNILDPGNAARLSDLADECANRWRSKDSGIWELPELRHYTTSKISCWQALTRAVELADAGQLPTTCRDRWEREAGRIRHWIEENCWSEELGAYVMYPGSTALDASITLAVRFGFPSHDRLRRTLDAVDRHLGAGPFHYRYGGMDKEEGCFIACSFWMILARALLGEADEARRRFDVLEELLGRGPGIYPEMIDPETGEWLGNLPQGLSHLAALQAAGALCDAE</sequence>
<evidence type="ECO:0000313" key="3">
    <source>
        <dbReference type="EMBL" id="QUS34909.1"/>
    </source>
</evidence>
<dbReference type="KEGG" id="fap:GR316_00650"/>
<proteinExistence type="predicted"/>
<evidence type="ECO:0000313" key="4">
    <source>
        <dbReference type="Proteomes" id="UP000679284"/>
    </source>
</evidence>
<dbReference type="Pfam" id="PF19291">
    <property type="entry name" value="TREH_N"/>
    <property type="match status" value="1"/>
</dbReference>
<protein>
    <submittedName>
        <fullName evidence="3">Glycoside hydrolase family 15 protein</fullName>
    </submittedName>
</protein>
<reference evidence="3" key="1">
    <citation type="submission" date="2020-01" db="EMBL/GenBank/DDBJ databases">
        <authorList>
            <person name="Yang Y."/>
            <person name="Kwon Y.M."/>
        </authorList>
    </citation>
    <scope>NUCLEOTIDE SEQUENCE</scope>
    <source>
        <strain evidence="3">PG104</strain>
    </source>
</reference>
<dbReference type="InterPro" id="IPR012341">
    <property type="entry name" value="6hp_glycosidase-like_sf"/>
</dbReference>
<dbReference type="AlphaFoldDB" id="A0A8J8MR46"/>
<dbReference type="SUPFAM" id="SSF48208">
    <property type="entry name" value="Six-hairpin glycosidases"/>
    <property type="match status" value="1"/>
</dbReference>
<dbReference type="RefSeq" id="WP_249218781.1">
    <property type="nucleotide sequence ID" value="NZ_CP047289.1"/>
</dbReference>
<keyword evidence="4" id="KW-1185">Reference proteome</keyword>
<dbReference type="GO" id="GO:0005975">
    <property type="term" value="P:carbohydrate metabolic process"/>
    <property type="evidence" value="ECO:0007669"/>
    <property type="project" value="InterPro"/>
</dbReference>
<dbReference type="PANTHER" id="PTHR31616:SF0">
    <property type="entry name" value="GLUCAN 1,4-ALPHA-GLUCOSIDASE"/>
    <property type="match status" value="1"/>
</dbReference>
<dbReference type="InterPro" id="IPR011613">
    <property type="entry name" value="GH15-like"/>
</dbReference>
<keyword evidence="3" id="KW-0378">Hydrolase</keyword>
<name>A0A8J8MR46_9RHOB</name>
<evidence type="ECO:0000259" key="2">
    <source>
        <dbReference type="Pfam" id="PF19291"/>
    </source>
</evidence>
<dbReference type="Pfam" id="PF00723">
    <property type="entry name" value="Glyco_hydro_15"/>
    <property type="match status" value="1"/>
</dbReference>
<dbReference type="Gene3D" id="1.50.10.10">
    <property type="match status" value="1"/>
</dbReference>
<organism evidence="3 4">
    <name type="scientific">Falsirhodobacter algicola</name>
    <dbReference type="NCBI Taxonomy" id="2692330"/>
    <lineage>
        <taxon>Bacteria</taxon>
        <taxon>Pseudomonadati</taxon>
        <taxon>Pseudomonadota</taxon>
        <taxon>Alphaproteobacteria</taxon>
        <taxon>Rhodobacterales</taxon>
        <taxon>Paracoccaceae</taxon>
        <taxon>Falsirhodobacter</taxon>
    </lineage>
</organism>
<dbReference type="InterPro" id="IPR008928">
    <property type="entry name" value="6-hairpin_glycosidase_sf"/>
</dbReference>